<dbReference type="GO" id="GO:0070403">
    <property type="term" value="F:NAD+ binding"/>
    <property type="evidence" value="ECO:0007669"/>
    <property type="project" value="InterPro"/>
</dbReference>
<evidence type="ECO:0000256" key="5">
    <source>
        <dbReference type="ARBA" id="ARBA00022723"/>
    </source>
</evidence>
<feature type="region of interest" description="Disordered" evidence="10">
    <location>
        <begin position="455"/>
        <end position="489"/>
    </location>
</feature>
<comment type="similarity">
    <text evidence="3">Belongs to the sirtuin family. Class I subfamily.</text>
</comment>
<gene>
    <name evidence="12" type="ORF">NLI96_g759</name>
</gene>
<dbReference type="PROSITE" id="PS50305">
    <property type="entry name" value="SIRTUIN"/>
    <property type="match status" value="1"/>
</dbReference>
<feature type="compositionally biased region" description="Basic residues" evidence="10">
    <location>
        <begin position="330"/>
        <end position="341"/>
    </location>
</feature>
<evidence type="ECO:0000256" key="4">
    <source>
        <dbReference type="ARBA" id="ARBA00022679"/>
    </source>
</evidence>
<feature type="compositionally biased region" description="Polar residues" evidence="10">
    <location>
        <begin position="8"/>
        <end position="22"/>
    </location>
</feature>
<evidence type="ECO:0000259" key="11">
    <source>
        <dbReference type="PROSITE" id="PS50305"/>
    </source>
</evidence>
<dbReference type="InterPro" id="IPR050134">
    <property type="entry name" value="NAD-dep_sirtuin_deacylases"/>
</dbReference>
<comment type="subcellular location">
    <subcellularLocation>
        <location evidence="2">Mitochondrion</location>
    </subcellularLocation>
</comment>
<dbReference type="PANTHER" id="PTHR11085:SF9">
    <property type="entry name" value="NAD-DEPENDENT PROTEIN DEACETYLASE SIRTUIN-1"/>
    <property type="match status" value="1"/>
</dbReference>
<dbReference type="SUPFAM" id="SSF52467">
    <property type="entry name" value="DHS-like NAD/FAD-binding domain"/>
    <property type="match status" value="1"/>
</dbReference>
<evidence type="ECO:0000256" key="2">
    <source>
        <dbReference type="ARBA" id="ARBA00004173"/>
    </source>
</evidence>
<dbReference type="Proteomes" id="UP001212997">
    <property type="component" value="Unassembled WGS sequence"/>
</dbReference>
<evidence type="ECO:0000256" key="10">
    <source>
        <dbReference type="SAM" id="MobiDB-lite"/>
    </source>
</evidence>
<dbReference type="GO" id="GO:0046872">
    <property type="term" value="F:metal ion binding"/>
    <property type="evidence" value="ECO:0007669"/>
    <property type="project" value="UniProtKB-KW"/>
</dbReference>
<feature type="region of interest" description="Disordered" evidence="10">
    <location>
        <begin position="510"/>
        <end position="544"/>
    </location>
</feature>
<evidence type="ECO:0000313" key="12">
    <source>
        <dbReference type="EMBL" id="KAJ3491359.1"/>
    </source>
</evidence>
<feature type="domain" description="Deacetylase sirtuin-type" evidence="11">
    <location>
        <begin position="189"/>
        <end position="452"/>
    </location>
</feature>
<dbReference type="GO" id="GO:0005739">
    <property type="term" value="C:mitochondrion"/>
    <property type="evidence" value="ECO:0007669"/>
    <property type="project" value="UniProtKB-SubCell"/>
</dbReference>
<keyword evidence="8" id="KW-0496">Mitochondrion</keyword>
<keyword evidence="5" id="KW-0479">Metal-binding</keyword>
<organism evidence="12 13">
    <name type="scientific">Meripilus lineatus</name>
    <dbReference type="NCBI Taxonomy" id="2056292"/>
    <lineage>
        <taxon>Eukaryota</taxon>
        <taxon>Fungi</taxon>
        <taxon>Dikarya</taxon>
        <taxon>Basidiomycota</taxon>
        <taxon>Agaricomycotina</taxon>
        <taxon>Agaricomycetes</taxon>
        <taxon>Polyporales</taxon>
        <taxon>Meripilaceae</taxon>
        <taxon>Meripilus</taxon>
    </lineage>
</organism>
<keyword evidence="6" id="KW-0862">Zinc</keyword>
<dbReference type="Pfam" id="PF02146">
    <property type="entry name" value="SIR2"/>
    <property type="match status" value="2"/>
</dbReference>
<dbReference type="InterPro" id="IPR029035">
    <property type="entry name" value="DHS-like_NAD/FAD-binding_dom"/>
</dbReference>
<keyword evidence="13" id="KW-1185">Reference proteome</keyword>
<feature type="compositionally biased region" description="Acidic residues" evidence="10">
    <location>
        <begin position="345"/>
        <end position="355"/>
    </location>
</feature>
<feature type="region of interest" description="Disordered" evidence="10">
    <location>
        <begin position="1"/>
        <end position="33"/>
    </location>
</feature>
<accession>A0AAD5VHB2</accession>
<dbReference type="InterPro" id="IPR003000">
    <property type="entry name" value="Sirtuin"/>
</dbReference>
<proteinExistence type="inferred from homology"/>
<dbReference type="InterPro" id="IPR026590">
    <property type="entry name" value="Ssirtuin_cat_dom"/>
</dbReference>
<sequence length="544" mass="61225">MERPTPPVTNSSSLASNGTTVASAAVTAPHQKRSRAEKALRRIHTLQVHGFIEAAEVVEVDRETIEDILDGFDNGEDCDSQDGDEDELPTAFSHDDPDAHDEWASIFPYLKEGEEAWSKDEAQQMMTALKEYGRNYFLKEYVVNRAIPIPTLLYAFGYYLCAELRQKRQKTLLYFLEVVMSRELESREKLSMYNTVDDAVFLIRNAKHILILTGAGISVSCGIPDFRSRNGLYATLQSRGEYNLDDPQQMFDITYFKGNPAVFYSFASPNYTRLISLPSTVLHRFIKLVEDKVAPGIAFLVIPVEDDIMNHRVPLCSLCPPVIVAPPKPPKQKRKGKKRKSSNVWEEEDEEEPDIPDYPPGIMKPDITFFGEKLSDDFDKALAADRPQVDLILVIGTSLKVSPVAEMLSHLPHSVPQIVINKTPIRHVNPDIVLLGNADDVVNQLCRKLDWDLPEPQNAGAENSLNVPRMRSRKRLSEGPEMKEPQRVGKSHVWLFNGAEGGKWVEDLEIKWAEQETPPAQKRRSNGDEASRSSTPSSKKARTS</sequence>
<feature type="compositionally biased region" description="Basic and acidic residues" evidence="10">
    <location>
        <begin position="475"/>
        <end position="487"/>
    </location>
</feature>
<dbReference type="GO" id="GO:0005634">
    <property type="term" value="C:nucleus"/>
    <property type="evidence" value="ECO:0007669"/>
    <property type="project" value="TreeGrafter"/>
</dbReference>
<name>A0AAD5VHB2_9APHY</name>
<dbReference type="EMBL" id="JANAWD010000013">
    <property type="protein sequence ID" value="KAJ3491359.1"/>
    <property type="molecule type" value="Genomic_DNA"/>
</dbReference>
<evidence type="ECO:0000256" key="3">
    <source>
        <dbReference type="ARBA" id="ARBA00006924"/>
    </source>
</evidence>
<evidence type="ECO:0000313" key="13">
    <source>
        <dbReference type="Proteomes" id="UP001212997"/>
    </source>
</evidence>
<comment type="caution">
    <text evidence="12">The sequence shown here is derived from an EMBL/GenBank/DDBJ whole genome shotgun (WGS) entry which is preliminary data.</text>
</comment>
<dbReference type="InterPro" id="IPR026591">
    <property type="entry name" value="Sirtuin_cat_small_dom_sf"/>
</dbReference>
<keyword evidence="7" id="KW-0520">NAD</keyword>
<feature type="compositionally biased region" description="Acidic residues" evidence="10">
    <location>
        <begin position="71"/>
        <end position="88"/>
    </location>
</feature>
<protein>
    <recommendedName>
        <fullName evidence="11">Deacetylase sirtuin-type domain-containing protein</fullName>
    </recommendedName>
</protein>
<dbReference type="GO" id="GO:0046970">
    <property type="term" value="F:histone H4K16 deacetylase activity, NAD-dependent"/>
    <property type="evidence" value="ECO:0007669"/>
    <property type="project" value="TreeGrafter"/>
</dbReference>
<evidence type="ECO:0000256" key="6">
    <source>
        <dbReference type="ARBA" id="ARBA00022833"/>
    </source>
</evidence>
<evidence type="ECO:0000256" key="9">
    <source>
        <dbReference type="PROSITE-ProRule" id="PRU00236"/>
    </source>
</evidence>
<dbReference type="PANTHER" id="PTHR11085">
    <property type="entry name" value="NAD-DEPENDENT PROTEIN DEACYLASE SIRTUIN-5, MITOCHONDRIAL-RELATED"/>
    <property type="match status" value="1"/>
</dbReference>
<feature type="region of interest" description="Disordered" evidence="10">
    <location>
        <begin position="71"/>
        <end position="99"/>
    </location>
</feature>
<comment type="cofactor">
    <cofactor evidence="1">
        <name>Zn(2+)</name>
        <dbReference type="ChEBI" id="CHEBI:29105"/>
    </cofactor>
</comment>
<dbReference type="Gene3D" id="3.30.1600.10">
    <property type="entry name" value="SIR2/SIRT2 'Small Domain"/>
    <property type="match status" value="1"/>
</dbReference>
<dbReference type="Gene3D" id="3.40.50.1220">
    <property type="entry name" value="TPP-binding domain"/>
    <property type="match status" value="1"/>
</dbReference>
<evidence type="ECO:0000256" key="8">
    <source>
        <dbReference type="ARBA" id="ARBA00023128"/>
    </source>
</evidence>
<feature type="region of interest" description="Disordered" evidence="10">
    <location>
        <begin position="327"/>
        <end position="362"/>
    </location>
</feature>
<evidence type="ECO:0000256" key="1">
    <source>
        <dbReference type="ARBA" id="ARBA00001947"/>
    </source>
</evidence>
<evidence type="ECO:0000256" key="7">
    <source>
        <dbReference type="ARBA" id="ARBA00023027"/>
    </source>
</evidence>
<reference evidence="12" key="1">
    <citation type="submission" date="2022-07" db="EMBL/GenBank/DDBJ databases">
        <title>Genome Sequence of Physisporinus lineatus.</title>
        <authorList>
            <person name="Buettner E."/>
        </authorList>
    </citation>
    <scope>NUCLEOTIDE SEQUENCE</scope>
    <source>
        <strain evidence="12">VT162</strain>
    </source>
</reference>
<dbReference type="AlphaFoldDB" id="A0AAD5VHB2"/>
<keyword evidence="4" id="KW-0808">Transferase</keyword>
<comment type="caution">
    <text evidence="9">Lacks conserved residue(s) required for the propagation of feature annotation.</text>
</comment>